<evidence type="ECO:0000313" key="2">
    <source>
        <dbReference type="Proteomes" id="UP001632037"/>
    </source>
</evidence>
<evidence type="ECO:0008006" key="3">
    <source>
        <dbReference type="Google" id="ProtNLM"/>
    </source>
</evidence>
<comment type="caution">
    <text evidence="1">The sequence shown here is derived from an EMBL/GenBank/DDBJ whole genome shotgun (WGS) entry which is preliminary data.</text>
</comment>
<reference evidence="1 2" key="1">
    <citation type="submission" date="2024-09" db="EMBL/GenBank/DDBJ databases">
        <title>Genome sequencing and assembly of Phytophthora oleae, isolate VK10A, causative agent of rot of olive drupes.</title>
        <authorList>
            <person name="Conti Taguali S."/>
            <person name="Riolo M."/>
            <person name="La Spada F."/>
            <person name="Cacciola S.O."/>
            <person name="Dionisio G."/>
        </authorList>
    </citation>
    <scope>NUCLEOTIDE SEQUENCE [LARGE SCALE GENOMIC DNA]</scope>
    <source>
        <strain evidence="1 2">VK10A</strain>
    </source>
</reference>
<dbReference type="EMBL" id="JBIMZQ010000024">
    <property type="protein sequence ID" value="KAL3664336.1"/>
    <property type="molecule type" value="Genomic_DNA"/>
</dbReference>
<dbReference type="AlphaFoldDB" id="A0ABD3FDG3"/>
<accession>A0ABD3FDG3</accession>
<evidence type="ECO:0000313" key="1">
    <source>
        <dbReference type="EMBL" id="KAL3664336.1"/>
    </source>
</evidence>
<organism evidence="1 2">
    <name type="scientific">Phytophthora oleae</name>
    <dbReference type="NCBI Taxonomy" id="2107226"/>
    <lineage>
        <taxon>Eukaryota</taxon>
        <taxon>Sar</taxon>
        <taxon>Stramenopiles</taxon>
        <taxon>Oomycota</taxon>
        <taxon>Peronosporomycetes</taxon>
        <taxon>Peronosporales</taxon>
        <taxon>Peronosporaceae</taxon>
        <taxon>Phytophthora</taxon>
    </lineage>
</organism>
<dbReference type="Proteomes" id="UP001632037">
    <property type="component" value="Unassembled WGS sequence"/>
</dbReference>
<proteinExistence type="predicted"/>
<keyword evidence="2" id="KW-1185">Reference proteome</keyword>
<gene>
    <name evidence="1" type="ORF">V7S43_010660</name>
</gene>
<name>A0ABD3FDG3_9STRA</name>
<protein>
    <recommendedName>
        <fullName evidence="3">AIG1-type G domain-containing protein</fullName>
    </recommendedName>
</protein>
<sequence>MDTPGLADRRLLKQAAEAITTALKQSETYKIFFVIRLESGRVVADDLLTIETVMSSIDLKEVPFTIIINNIKKRQYNAMMEEEEFKRVATLVNTGKYTTPHVMLIPTLPELDEEEDAITALPSHAARFIQQEAPSIVINAEDVSEVRSTGSAFEDGN</sequence>